<keyword evidence="2 6" id="KW-0472">Membrane</keyword>
<dbReference type="HAMAP" id="MF_01186">
    <property type="entry name" value="LPS_assembly_LptE"/>
    <property type="match status" value="1"/>
</dbReference>
<organism evidence="8 9">
    <name type="scientific">Halorhodospira neutriphila</name>
    <dbReference type="NCBI Taxonomy" id="168379"/>
    <lineage>
        <taxon>Bacteria</taxon>
        <taxon>Pseudomonadati</taxon>
        <taxon>Pseudomonadota</taxon>
        <taxon>Gammaproteobacteria</taxon>
        <taxon>Chromatiales</taxon>
        <taxon>Ectothiorhodospiraceae</taxon>
        <taxon>Halorhodospira</taxon>
    </lineage>
</organism>
<dbReference type="Pfam" id="PF04390">
    <property type="entry name" value="LptE"/>
    <property type="match status" value="1"/>
</dbReference>
<evidence type="ECO:0000313" key="8">
    <source>
        <dbReference type="EMBL" id="MBK1725485.1"/>
    </source>
</evidence>
<dbReference type="Gene3D" id="3.30.160.150">
    <property type="entry name" value="Lipoprotein like domain"/>
    <property type="match status" value="1"/>
</dbReference>
<comment type="subcellular location">
    <subcellularLocation>
        <location evidence="6">Cell outer membrane</location>
        <topology evidence="6">Lipid-anchor</topology>
    </subcellularLocation>
</comment>
<keyword evidence="4 6" id="KW-0998">Cell outer membrane</keyword>
<feature type="signal peptide" evidence="7">
    <location>
        <begin position="1"/>
        <end position="19"/>
    </location>
</feature>
<evidence type="ECO:0000256" key="6">
    <source>
        <dbReference type="HAMAP-Rule" id="MF_01186"/>
    </source>
</evidence>
<keyword evidence="9" id="KW-1185">Reference proteome</keyword>
<dbReference type="PROSITE" id="PS51257">
    <property type="entry name" value="PROKAR_LIPOPROTEIN"/>
    <property type="match status" value="1"/>
</dbReference>
<dbReference type="RefSeq" id="WP_200255693.1">
    <property type="nucleotide sequence ID" value="NZ_NRSH01000001.1"/>
</dbReference>
<dbReference type="PANTHER" id="PTHR38098:SF1">
    <property type="entry name" value="LPS-ASSEMBLY LIPOPROTEIN LPTE"/>
    <property type="match status" value="1"/>
</dbReference>
<proteinExistence type="inferred from homology"/>
<evidence type="ECO:0000256" key="2">
    <source>
        <dbReference type="ARBA" id="ARBA00023136"/>
    </source>
</evidence>
<dbReference type="PANTHER" id="PTHR38098">
    <property type="entry name" value="LPS-ASSEMBLY LIPOPROTEIN LPTE"/>
    <property type="match status" value="1"/>
</dbReference>
<accession>A0ABS1E3Y2</accession>
<evidence type="ECO:0000256" key="1">
    <source>
        <dbReference type="ARBA" id="ARBA00022729"/>
    </source>
</evidence>
<protein>
    <recommendedName>
        <fullName evidence="6">LPS-assembly lipoprotein LptE</fullName>
    </recommendedName>
</protein>
<evidence type="ECO:0000256" key="4">
    <source>
        <dbReference type="ARBA" id="ARBA00023237"/>
    </source>
</evidence>
<gene>
    <name evidence="6" type="primary">lptE</name>
    <name evidence="8" type="ORF">CKO13_00270</name>
</gene>
<comment type="subunit">
    <text evidence="6">Component of the lipopolysaccharide transport and assembly complex. Interacts with LptD.</text>
</comment>
<comment type="function">
    <text evidence="6">Together with LptD, is involved in the assembly of lipopolysaccharide (LPS) at the surface of the outer membrane. Required for the proper assembly of LptD. Binds LPS and may serve as the LPS recognition site at the outer membrane.</text>
</comment>
<reference evidence="8 9" key="1">
    <citation type="journal article" date="2020" name="Microorganisms">
        <title>Osmotic Adaptation and Compatible Solute Biosynthesis of Phototrophic Bacteria as Revealed from Genome Analyses.</title>
        <authorList>
            <person name="Imhoff J.F."/>
            <person name="Rahn T."/>
            <person name="Kunzel S."/>
            <person name="Keller A."/>
            <person name="Neulinger S.C."/>
        </authorList>
    </citation>
    <scope>NUCLEOTIDE SEQUENCE [LARGE SCALE GENOMIC DNA]</scope>
    <source>
        <strain evidence="8 9">DSM 15116</strain>
    </source>
</reference>
<dbReference type="Proteomes" id="UP000738126">
    <property type="component" value="Unassembled WGS sequence"/>
</dbReference>
<sequence length="164" mass="17255">MRRLGRLALVALLAGALSACGWQLRGGSGGLSLDGQAVQVVDEAGSAALRRAVRSGVEGAGGRLASGPEAADLVLTLHGQGSSREAVSVGVSEGEREYRLRYRIDYSVREPGGEALIARETAGAERRFTDPAGGADQRRSREAELAAELRDEAVQMLMLRLQAL</sequence>
<comment type="caution">
    <text evidence="8">The sequence shown here is derived from an EMBL/GenBank/DDBJ whole genome shotgun (WGS) entry which is preliminary data.</text>
</comment>
<dbReference type="InterPro" id="IPR007485">
    <property type="entry name" value="LPS_assembly_LptE"/>
</dbReference>
<dbReference type="EMBL" id="NRSH01000001">
    <property type="protein sequence ID" value="MBK1725485.1"/>
    <property type="molecule type" value="Genomic_DNA"/>
</dbReference>
<keyword evidence="3 6" id="KW-0564">Palmitate</keyword>
<keyword evidence="5 6" id="KW-0449">Lipoprotein</keyword>
<name>A0ABS1E3Y2_9GAMM</name>
<evidence type="ECO:0000256" key="7">
    <source>
        <dbReference type="SAM" id="SignalP"/>
    </source>
</evidence>
<evidence type="ECO:0000313" key="9">
    <source>
        <dbReference type="Proteomes" id="UP000738126"/>
    </source>
</evidence>
<evidence type="ECO:0000256" key="5">
    <source>
        <dbReference type="ARBA" id="ARBA00023288"/>
    </source>
</evidence>
<evidence type="ECO:0000256" key="3">
    <source>
        <dbReference type="ARBA" id="ARBA00023139"/>
    </source>
</evidence>
<keyword evidence="1 6" id="KW-0732">Signal</keyword>
<feature type="chain" id="PRO_5047446733" description="LPS-assembly lipoprotein LptE" evidence="7">
    <location>
        <begin position="20"/>
        <end position="164"/>
    </location>
</feature>
<comment type="similarity">
    <text evidence="6">Belongs to the LptE lipoprotein family.</text>
</comment>